<dbReference type="EMBL" id="JBHUEK010000025">
    <property type="protein sequence ID" value="MFD1780110.1"/>
    <property type="molecule type" value="Genomic_DNA"/>
</dbReference>
<evidence type="ECO:0000256" key="8">
    <source>
        <dbReference type="SAM" id="SignalP"/>
    </source>
</evidence>
<keyword evidence="6" id="KW-0175">Coiled coil</keyword>
<keyword evidence="5" id="KW-0788">Thiol protease</keyword>
<dbReference type="InterPro" id="IPR000064">
    <property type="entry name" value="NLP_P60_dom"/>
</dbReference>
<keyword evidence="3 8" id="KW-0732">Signal</keyword>
<evidence type="ECO:0000256" key="3">
    <source>
        <dbReference type="ARBA" id="ARBA00022729"/>
    </source>
</evidence>
<keyword evidence="4" id="KW-0378">Hydrolase</keyword>
<feature type="compositionally biased region" description="Basic and acidic residues" evidence="7">
    <location>
        <begin position="49"/>
        <end position="59"/>
    </location>
</feature>
<sequence>MKKRFMILNTVIVVSIGSISSGPVVFAETSENQKSETVLPNTPSTNPLHDTKTESEKSPTEATNNHTELQDDTKTEPIKESEQKAQVDSMNEFEEVTNKIKEEHEEIRTEIEKTVQELLKIQTEIAHFNKQIEQFEQAITENNKVIDETKEKINKSNQEIQRLEKEIHSLNKGIQKRLEILHNRVRTLQRTGGKVEYLNVLFGSTSFSNFVDRVIGVTTLMKADESLIEQQKTDLKKLEEKQATVEAKLEELTALKVEYEGMQTNILEQQKQQEVLKETVKRKEQESLDFMAELYKNNRELALEAEAMKDKFLNEQDGQFEITSESTLESLEYISQLNTSTTSDSLVEAIINSYSYIGNSVYIFGAGRNPFDIENGRFDCSGFVNHVFSEAGIQVGSTTDTLRNEGIRIPSTQMQFGDLVFFDTYKIDGHVGIYLGGGKFLGSQSSTGVAIADMTVGYWKEKFNGRVIRIQ</sequence>
<organism evidence="10 11">
    <name type="scientific">Fredinandcohnia salidurans</name>
    <dbReference type="NCBI Taxonomy" id="2595041"/>
    <lineage>
        <taxon>Bacteria</taxon>
        <taxon>Bacillati</taxon>
        <taxon>Bacillota</taxon>
        <taxon>Bacilli</taxon>
        <taxon>Bacillales</taxon>
        <taxon>Bacillaceae</taxon>
        <taxon>Fredinandcohnia</taxon>
    </lineage>
</organism>
<feature type="coiled-coil region" evidence="6">
    <location>
        <begin position="221"/>
        <end position="311"/>
    </location>
</feature>
<feature type="compositionally biased region" description="Basic and acidic residues" evidence="7">
    <location>
        <begin position="68"/>
        <end position="85"/>
    </location>
</feature>
<reference evidence="11" key="1">
    <citation type="journal article" date="2019" name="Int. J. Syst. Evol. Microbiol.">
        <title>The Global Catalogue of Microorganisms (GCM) 10K type strain sequencing project: providing services to taxonomists for standard genome sequencing and annotation.</title>
        <authorList>
            <consortium name="The Broad Institute Genomics Platform"/>
            <consortium name="The Broad Institute Genome Sequencing Center for Infectious Disease"/>
            <person name="Wu L."/>
            <person name="Ma J."/>
        </authorList>
    </citation>
    <scope>NUCLEOTIDE SEQUENCE [LARGE SCALE GENOMIC DNA]</scope>
    <source>
        <strain evidence="11">CCUG 15531</strain>
    </source>
</reference>
<evidence type="ECO:0000256" key="2">
    <source>
        <dbReference type="ARBA" id="ARBA00022670"/>
    </source>
</evidence>
<proteinExistence type="inferred from homology"/>
<dbReference type="InterPro" id="IPR051202">
    <property type="entry name" value="Peptidase_C40"/>
</dbReference>
<dbReference type="Proteomes" id="UP001597227">
    <property type="component" value="Unassembled WGS sequence"/>
</dbReference>
<comment type="caution">
    <text evidence="10">The sequence shown here is derived from an EMBL/GenBank/DDBJ whole genome shotgun (WGS) entry which is preliminary data.</text>
</comment>
<feature type="chain" id="PRO_5046008242" evidence="8">
    <location>
        <begin position="28"/>
        <end position="471"/>
    </location>
</feature>
<protein>
    <submittedName>
        <fullName evidence="10">NlpC/P60 family protein</fullName>
    </submittedName>
</protein>
<keyword evidence="2" id="KW-0645">Protease</keyword>
<name>A0ABW4MUL1_9BACI</name>
<dbReference type="PANTHER" id="PTHR47053:SF1">
    <property type="entry name" value="MUREIN DD-ENDOPEPTIDASE MEPH-RELATED"/>
    <property type="match status" value="1"/>
</dbReference>
<dbReference type="Pfam" id="PF00877">
    <property type="entry name" value="NLPC_P60"/>
    <property type="match status" value="1"/>
</dbReference>
<evidence type="ECO:0000256" key="1">
    <source>
        <dbReference type="ARBA" id="ARBA00007074"/>
    </source>
</evidence>
<dbReference type="PROSITE" id="PS51935">
    <property type="entry name" value="NLPC_P60"/>
    <property type="match status" value="1"/>
</dbReference>
<feature type="compositionally biased region" description="Polar residues" evidence="7">
    <location>
        <begin position="31"/>
        <end position="48"/>
    </location>
</feature>
<evidence type="ECO:0000256" key="5">
    <source>
        <dbReference type="ARBA" id="ARBA00022807"/>
    </source>
</evidence>
<evidence type="ECO:0000259" key="9">
    <source>
        <dbReference type="PROSITE" id="PS51935"/>
    </source>
</evidence>
<dbReference type="InterPro" id="IPR057309">
    <property type="entry name" value="PcsB_CC"/>
</dbReference>
<dbReference type="SUPFAM" id="SSF54001">
    <property type="entry name" value="Cysteine proteinases"/>
    <property type="match status" value="1"/>
</dbReference>
<dbReference type="RefSeq" id="WP_388039637.1">
    <property type="nucleotide sequence ID" value="NZ_JBHUEK010000025.1"/>
</dbReference>
<comment type="similarity">
    <text evidence="1">Belongs to the peptidase C40 family.</text>
</comment>
<gene>
    <name evidence="10" type="ORF">ACFSFW_15695</name>
</gene>
<evidence type="ECO:0000313" key="10">
    <source>
        <dbReference type="EMBL" id="MFD1780110.1"/>
    </source>
</evidence>
<feature type="region of interest" description="Disordered" evidence="7">
    <location>
        <begin position="31"/>
        <end position="92"/>
    </location>
</feature>
<dbReference type="PANTHER" id="PTHR47053">
    <property type="entry name" value="MUREIN DD-ENDOPEPTIDASE MEPH-RELATED"/>
    <property type="match status" value="1"/>
</dbReference>
<evidence type="ECO:0000256" key="6">
    <source>
        <dbReference type="SAM" id="Coils"/>
    </source>
</evidence>
<dbReference type="Gene3D" id="3.90.1720.10">
    <property type="entry name" value="endopeptidase domain like (from Nostoc punctiforme)"/>
    <property type="match status" value="1"/>
</dbReference>
<feature type="signal peptide" evidence="8">
    <location>
        <begin position="1"/>
        <end position="27"/>
    </location>
</feature>
<evidence type="ECO:0000256" key="7">
    <source>
        <dbReference type="SAM" id="MobiDB-lite"/>
    </source>
</evidence>
<evidence type="ECO:0000256" key="4">
    <source>
        <dbReference type="ARBA" id="ARBA00022801"/>
    </source>
</evidence>
<accession>A0ABW4MUL1</accession>
<dbReference type="InterPro" id="IPR038765">
    <property type="entry name" value="Papain-like_cys_pep_sf"/>
</dbReference>
<dbReference type="Gene3D" id="6.10.250.3150">
    <property type="match status" value="1"/>
</dbReference>
<feature type="domain" description="NlpC/P60" evidence="9">
    <location>
        <begin position="343"/>
        <end position="470"/>
    </location>
</feature>
<evidence type="ECO:0000313" key="11">
    <source>
        <dbReference type="Proteomes" id="UP001597227"/>
    </source>
</evidence>
<dbReference type="Pfam" id="PF24568">
    <property type="entry name" value="CC_PcsB"/>
    <property type="match status" value="1"/>
</dbReference>
<keyword evidence="11" id="KW-1185">Reference proteome</keyword>